<evidence type="ECO:0000313" key="3">
    <source>
        <dbReference type="EMBL" id="TWU47809.1"/>
    </source>
</evidence>
<organism evidence="3 4">
    <name type="scientific">Rubripirellula reticaptiva</name>
    <dbReference type="NCBI Taxonomy" id="2528013"/>
    <lineage>
        <taxon>Bacteria</taxon>
        <taxon>Pseudomonadati</taxon>
        <taxon>Planctomycetota</taxon>
        <taxon>Planctomycetia</taxon>
        <taxon>Pirellulales</taxon>
        <taxon>Pirellulaceae</taxon>
        <taxon>Rubripirellula</taxon>
    </lineage>
</organism>
<dbReference type="AlphaFoldDB" id="A0A5C6EKH2"/>
<protein>
    <submittedName>
        <fullName evidence="3">Uncharacterized protein</fullName>
    </submittedName>
</protein>
<keyword evidence="2" id="KW-0732">Signal</keyword>
<reference evidence="3 4" key="1">
    <citation type="submission" date="2019-02" db="EMBL/GenBank/DDBJ databases">
        <title>Deep-cultivation of Planctomycetes and their phenomic and genomic characterization uncovers novel biology.</title>
        <authorList>
            <person name="Wiegand S."/>
            <person name="Jogler M."/>
            <person name="Boedeker C."/>
            <person name="Pinto D."/>
            <person name="Vollmers J."/>
            <person name="Rivas-Marin E."/>
            <person name="Kohn T."/>
            <person name="Peeters S.H."/>
            <person name="Heuer A."/>
            <person name="Rast P."/>
            <person name="Oberbeckmann S."/>
            <person name="Bunk B."/>
            <person name="Jeske O."/>
            <person name="Meyerdierks A."/>
            <person name="Storesund J.E."/>
            <person name="Kallscheuer N."/>
            <person name="Luecker S."/>
            <person name="Lage O.M."/>
            <person name="Pohl T."/>
            <person name="Merkel B.J."/>
            <person name="Hornburger P."/>
            <person name="Mueller R.-W."/>
            <person name="Bruemmer F."/>
            <person name="Labrenz M."/>
            <person name="Spormann A.M."/>
            <person name="Op Den Camp H."/>
            <person name="Overmann J."/>
            <person name="Amann R."/>
            <person name="Jetten M.S.M."/>
            <person name="Mascher T."/>
            <person name="Medema M.H."/>
            <person name="Devos D.P."/>
            <person name="Kaster A.-K."/>
            <person name="Ovreas L."/>
            <person name="Rohde M."/>
            <person name="Galperin M.Y."/>
            <person name="Jogler C."/>
        </authorList>
    </citation>
    <scope>NUCLEOTIDE SEQUENCE [LARGE SCALE GENOMIC DNA]</scope>
    <source>
        <strain evidence="3 4">Poly59</strain>
    </source>
</reference>
<dbReference type="Proteomes" id="UP000317977">
    <property type="component" value="Unassembled WGS sequence"/>
</dbReference>
<gene>
    <name evidence="3" type="ORF">Poly59_46510</name>
</gene>
<dbReference type="OrthoDB" id="267431at2"/>
<feature type="chain" id="PRO_5022776265" evidence="2">
    <location>
        <begin position="30"/>
        <end position="157"/>
    </location>
</feature>
<evidence type="ECO:0000256" key="2">
    <source>
        <dbReference type="SAM" id="SignalP"/>
    </source>
</evidence>
<evidence type="ECO:0000256" key="1">
    <source>
        <dbReference type="SAM" id="MobiDB-lite"/>
    </source>
</evidence>
<keyword evidence="4" id="KW-1185">Reference proteome</keyword>
<feature type="region of interest" description="Disordered" evidence="1">
    <location>
        <begin position="124"/>
        <end position="157"/>
    </location>
</feature>
<feature type="signal peptide" evidence="2">
    <location>
        <begin position="1"/>
        <end position="29"/>
    </location>
</feature>
<dbReference type="EMBL" id="SJPX01000005">
    <property type="protein sequence ID" value="TWU47809.1"/>
    <property type="molecule type" value="Genomic_DNA"/>
</dbReference>
<sequence length="157" mass="16611" precursor="true">MNKHFVAALAVVAASLLGSSVLQSGTASAQGFGEFGFAPYGFYQPFGARYSTSIRTPPYFATNPPVYYGARHARPYGLSPFASPPMVQAGPNYNSRLRTEFAEPIVPTPSPSFSQPCGNPCVHHSGAKPNPAKLGAIQSNPFVDSTDRIASAQKTEA</sequence>
<evidence type="ECO:0000313" key="4">
    <source>
        <dbReference type="Proteomes" id="UP000317977"/>
    </source>
</evidence>
<proteinExistence type="predicted"/>
<dbReference type="RefSeq" id="WP_146536270.1">
    <property type="nucleotide sequence ID" value="NZ_SJPX01000005.1"/>
</dbReference>
<comment type="caution">
    <text evidence="3">The sequence shown here is derived from an EMBL/GenBank/DDBJ whole genome shotgun (WGS) entry which is preliminary data.</text>
</comment>
<name>A0A5C6EKH2_9BACT</name>
<accession>A0A5C6EKH2</accession>